<evidence type="ECO:0000256" key="1">
    <source>
        <dbReference type="SAM" id="SignalP"/>
    </source>
</evidence>
<protein>
    <recommendedName>
        <fullName evidence="2">Thiol:disulfide interchange protein DsbD N-terminal domain-containing protein</fullName>
    </recommendedName>
</protein>
<feature type="signal peptide" evidence="1">
    <location>
        <begin position="1"/>
        <end position="23"/>
    </location>
</feature>
<feature type="chain" id="PRO_5029010240" description="Thiol:disulfide interchange protein DsbD N-terminal domain-containing protein" evidence="1">
    <location>
        <begin position="24"/>
        <end position="268"/>
    </location>
</feature>
<name>A0A7C9V4X2_9HYPH</name>
<dbReference type="EMBL" id="JAAKZG010000002">
    <property type="protein sequence ID" value="NGN40504.1"/>
    <property type="molecule type" value="Genomic_DNA"/>
</dbReference>
<evidence type="ECO:0000313" key="4">
    <source>
        <dbReference type="Proteomes" id="UP000481252"/>
    </source>
</evidence>
<keyword evidence="1" id="KW-0732">Signal</keyword>
<dbReference type="Proteomes" id="UP000481252">
    <property type="component" value="Unassembled WGS sequence"/>
</dbReference>
<dbReference type="AlphaFoldDB" id="A0A7C9V4X2"/>
<keyword evidence="4" id="KW-1185">Reference proteome</keyword>
<feature type="domain" description="Thiol:disulfide interchange protein DsbD N-terminal" evidence="2">
    <location>
        <begin position="51"/>
        <end position="151"/>
    </location>
</feature>
<proteinExistence type="predicted"/>
<evidence type="ECO:0000259" key="2">
    <source>
        <dbReference type="Pfam" id="PF11412"/>
    </source>
</evidence>
<evidence type="ECO:0000313" key="3">
    <source>
        <dbReference type="EMBL" id="NGN40504.1"/>
    </source>
</evidence>
<reference evidence="3 4" key="1">
    <citation type="submission" date="2020-02" db="EMBL/GenBank/DDBJ databases">
        <title>Genome sequence of the type strain CGMCC 1.15528 of Mesorhizobium zhangyense.</title>
        <authorList>
            <person name="Gao J."/>
            <person name="Sun J."/>
        </authorList>
    </citation>
    <scope>NUCLEOTIDE SEQUENCE [LARGE SCALE GENOMIC DNA]</scope>
    <source>
        <strain evidence="3 4">CGMCC 1.15528</strain>
    </source>
</reference>
<sequence length="268" mass="28263">MKSTKVAAIGLLAIALGSAPALASSTDWFETQGGRVRLVTSGKPDANGQLHGILDIDLDPGWKTYWRDPGDAGVPPQLDISASTNISSAEFDFPAPQHHDDGYSKWAGYDQSVALPITFHLKAAGEPAMIDAHVFLGICETICIPVSTKLLLDPASDPDNADDAALVSAAQEALPAAEQPDFNVKIVSKDEKSLLVEATFPGNPTSADFFIAGENGYSFAAPKRVEKDGRTLFSVEILNRPAQAPAEGGLHYTLVSDAGSVSGILPYM</sequence>
<dbReference type="RefSeq" id="WP_165115161.1">
    <property type="nucleotide sequence ID" value="NZ_JAAKZG010000002.1"/>
</dbReference>
<gene>
    <name evidence="3" type="ORF">G6N74_05455</name>
</gene>
<accession>A0A7C9V4X2</accession>
<organism evidence="3 4">
    <name type="scientific">Mesorhizobium zhangyense</name>
    <dbReference type="NCBI Taxonomy" id="1776730"/>
    <lineage>
        <taxon>Bacteria</taxon>
        <taxon>Pseudomonadati</taxon>
        <taxon>Pseudomonadota</taxon>
        <taxon>Alphaproteobacteria</taxon>
        <taxon>Hyphomicrobiales</taxon>
        <taxon>Phyllobacteriaceae</taxon>
        <taxon>Mesorhizobium</taxon>
    </lineage>
</organism>
<dbReference type="InterPro" id="IPR028250">
    <property type="entry name" value="DsbDN"/>
</dbReference>
<comment type="caution">
    <text evidence="3">The sequence shown here is derived from an EMBL/GenBank/DDBJ whole genome shotgun (WGS) entry which is preliminary data.</text>
</comment>
<dbReference type="Pfam" id="PF11412">
    <property type="entry name" value="DsbD_N"/>
    <property type="match status" value="1"/>
</dbReference>